<dbReference type="AlphaFoldDB" id="A0A2H3JXZ9"/>
<dbReference type="EMBL" id="KB468135">
    <property type="protein sequence ID" value="PCH42738.1"/>
    <property type="molecule type" value="Genomic_DNA"/>
</dbReference>
<dbReference type="Proteomes" id="UP000218811">
    <property type="component" value="Unassembled WGS sequence"/>
</dbReference>
<dbReference type="OrthoDB" id="3186349at2759"/>
<accession>A0A2H3JXZ9</accession>
<gene>
    <name evidence="1" type="ORF">WOLCODRAFT_40954</name>
</gene>
<feature type="non-terminal residue" evidence="1">
    <location>
        <position position="103"/>
    </location>
</feature>
<reference evidence="1 2" key="1">
    <citation type="journal article" date="2012" name="Science">
        <title>The Paleozoic origin of enzymatic lignin decomposition reconstructed from 31 fungal genomes.</title>
        <authorList>
            <person name="Floudas D."/>
            <person name="Binder M."/>
            <person name="Riley R."/>
            <person name="Barry K."/>
            <person name="Blanchette R.A."/>
            <person name="Henrissat B."/>
            <person name="Martinez A.T."/>
            <person name="Otillar R."/>
            <person name="Spatafora J.W."/>
            <person name="Yadav J.S."/>
            <person name="Aerts A."/>
            <person name="Benoit I."/>
            <person name="Boyd A."/>
            <person name="Carlson A."/>
            <person name="Copeland A."/>
            <person name="Coutinho P.M."/>
            <person name="de Vries R.P."/>
            <person name="Ferreira P."/>
            <person name="Findley K."/>
            <person name="Foster B."/>
            <person name="Gaskell J."/>
            <person name="Glotzer D."/>
            <person name="Gorecki P."/>
            <person name="Heitman J."/>
            <person name="Hesse C."/>
            <person name="Hori C."/>
            <person name="Igarashi K."/>
            <person name="Jurgens J.A."/>
            <person name="Kallen N."/>
            <person name="Kersten P."/>
            <person name="Kohler A."/>
            <person name="Kuees U."/>
            <person name="Kumar T.K.A."/>
            <person name="Kuo A."/>
            <person name="LaButti K."/>
            <person name="Larrondo L.F."/>
            <person name="Lindquist E."/>
            <person name="Ling A."/>
            <person name="Lombard V."/>
            <person name="Lucas S."/>
            <person name="Lundell T."/>
            <person name="Martin R."/>
            <person name="McLaughlin D.J."/>
            <person name="Morgenstern I."/>
            <person name="Morin E."/>
            <person name="Murat C."/>
            <person name="Nagy L.G."/>
            <person name="Nolan M."/>
            <person name="Ohm R.A."/>
            <person name="Patyshakuliyeva A."/>
            <person name="Rokas A."/>
            <person name="Ruiz-Duenas F.J."/>
            <person name="Sabat G."/>
            <person name="Salamov A."/>
            <person name="Samejima M."/>
            <person name="Schmutz J."/>
            <person name="Slot J.C."/>
            <person name="St John F."/>
            <person name="Stenlid J."/>
            <person name="Sun H."/>
            <person name="Sun S."/>
            <person name="Syed K."/>
            <person name="Tsang A."/>
            <person name="Wiebenga A."/>
            <person name="Young D."/>
            <person name="Pisabarro A."/>
            <person name="Eastwood D.C."/>
            <person name="Martin F."/>
            <person name="Cullen D."/>
            <person name="Grigoriev I.V."/>
            <person name="Hibbett D.S."/>
        </authorList>
    </citation>
    <scope>NUCLEOTIDE SEQUENCE [LARGE SCALE GENOMIC DNA]</scope>
    <source>
        <strain evidence="1 2">MD-104</strain>
    </source>
</reference>
<evidence type="ECO:0000313" key="1">
    <source>
        <dbReference type="EMBL" id="PCH42738.1"/>
    </source>
</evidence>
<evidence type="ECO:0000313" key="2">
    <source>
        <dbReference type="Proteomes" id="UP000218811"/>
    </source>
</evidence>
<name>A0A2H3JXZ9_WOLCO</name>
<sequence length="103" mass="11134">VDDIGVKGPVTDYGGETIVGNTNIRRFVYEFACTVDKLLARFVESGITASGSKLIVATPKLKIISSIVSSEGWELDHGVINKVLKWPYCELVSEVRGFLSTAG</sequence>
<proteinExistence type="predicted"/>
<feature type="non-terminal residue" evidence="1">
    <location>
        <position position="1"/>
    </location>
</feature>
<organism evidence="1 2">
    <name type="scientific">Wolfiporia cocos (strain MD-104)</name>
    <name type="common">Brown rot fungus</name>
    <dbReference type="NCBI Taxonomy" id="742152"/>
    <lineage>
        <taxon>Eukaryota</taxon>
        <taxon>Fungi</taxon>
        <taxon>Dikarya</taxon>
        <taxon>Basidiomycota</taxon>
        <taxon>Agaricomycotina</taxon>
        <taxon>Agaricomycetes</taxon>
        <taxon>Polyporales</taxon>
        <taxon>Phaeolaceae</taxon>
        <taxon>Wolfiporia</taxon>
    </lineage>
</organism>
<dbReference type="STRING" id="742152.A0A2H3JXZ9"/>
<protein>
    <submittedName>
        <fullName evidence="1">Uncharacterized protein</fullName>
    </submittedName>
</protein>
<keyword evidence="2" id="KW-1185">Reference proteome</keyword>